<evidence type="ECO:0000313" key="18">
    <source>
        <dbReference type="EMBL" id="KAF8785296.1"/>
    </source>
</evidence>
<feature type="repeat" description="ANK" evidence="15">
    <location>
        <begin position="155"/>
        <end position="187"/>
    </location>
</feature>
<evidence type="ECO:0000256" key="13">
    <source>
        <dbReference type="ARBA" id="ARBA00023298"/>
    </source>
</evidence>
<feature type="repeat" description="ANK" evidence="15">
    <location>
        <begin position="78"/>
        <end position="110"/>
    </location>
</feature>
<feature type="domain" description="GST N-terminal" evidence="16">
    <location>
        <begin position="358"/>
        <end position="440"/>
    </location>
</feature>
<gene>
    <name evidence="18" type="ORF">HNY73_010856</name>
</gene>
<dbReference type="Gene3D" id="1.20.1050.130">
    <property type="match status" value="1"/>
</dbReference>
<evidence type="ECO:0000256" key="11">
    <source>
        <dbReference type="ARBA" id="ARBA00022699"/>
    </source>
</evidence>
<reference evidence="18" key="1">
    <citation type="journal article" date="2020" name="bioRxiv">
        <title>Chromosome-level reference genome of the European wasp spider Argiope bruennichi: a resource for studies on range expansion and evolutionary adaptation.</title>
        <authorList>
            <person name="Sheffer M.M."/>
            <person name="Hoppe A."/>
            <person name="Krehenwinkel H."/>
            <person name="Uhl G."/>
            <person name="Kuss A.W."/>
            <person name="Jensen L."/>
            <person name="Jensen C."/>
            <person name="Gillespie R.G."/>
            <person name="Hoff K.J."/>
            <person name="Prost S."/>
        </authorList>
    </citation>
    <scope>NUCLEOTIDE SEQUENCE</scope>
</reference>
<evidence type="ECO:0000256" key="10">
    <source>
        <dbReference type="ARBA" id="ARBA00022679"/>
    </source>
</evidence>
<evidence type="ECO:0000256" key="8">
    <source>
        <dbReference type="ARBA" id="ARBA00022537"/>
    </source>
</evidence>
<evidence type="ECO:0000256" key="4">
    <source>
        <dbReference type="ARBA" id="ARBA00005861"/>
    </source>
</evidence>
<dbReference type="InterPro" id="IPR036770">
    <property type="entry name" value="Ankyrin_rpt-contain_sf"/>
</dbReference>
<dbReference type="PROSITE" id="PS50088">
    <property type="entry name" value="ANK_REPEAT"/>
    <property type="match status" value="3"/>
</dbReference>
<dbReference type="InterPro" id="IPR004045">
    <property type="entry name" value="Glutathione_S-Trfase_N"/>
</dbReference>
<proteinExistence type="inferred from homology"/>
<dbReference type="SMART" id="SM00248">
    <property type="entry name" value="ANK"/>
    <property type="match status" value="5"/>
</dbReference>
<dbReference type="SUPFAM" id="SSF52833">
    <property type="entry name" value="Thioredoxin-like"/>
    <property type="match status" value="1"/>
</dbReference>
<comment type="catalytic activity">
    <reaction evidence="14">
        <text>RX + glutathione = an S-substituted glutathione + a halide anion + H(+)</text>
        <dbReference type="Rhea" id="RHEA:16437"/>
        <dbReference type="ChEBI" id="CHEBI:15378"/>
        <dbReference type="ChEBI" id="CHEBI:16042"/>
        <dbReference type="ChEBI" id="CHEBI:17792"/>
        <dbReference type="ChEBI" id="CHEBI:57925"/>
        <dbReference type="ChEBI" id="CHEBI:90779"/>
        <dbReference type="EC" id="2.5.1.18"/>
    </reaction>
</comment>
<dbReference type="InterPro" id="IPR050213">
    <property type="entry name" value="GST_superfamily"/>
</dbReference>
<feature type="domain" description="GST C-terminal" evidence="17">
    <location>
        <begin position="442"/>
        <end position="562"/>
    </location>
</feature>
<dbReference type="FunFam" id="1.20.1050.10:FF:000003">
    <property type="entry name" value="Glutathione S-transferase 2"/>
    <property type="match status" value="1"/>
</dbReference>
<dbReference type="SFLD" id="SFLDG01205">
    <property type="entry name" value="AMPS.1"/>
    <property type="match status" value="1"/>
</dbReference>
<dbReference type="SUPFAM" id="SSF47616">
    <property type="entry name" value="GST C-terminal domain-like"/>
    <property type="match status" value="1"/>
</dbReference>
<dbReference type="SUPFAM" id="SSF48403">
    <property type="entry name" value="Ankyrin repeat"/>
    <property type="match status" value="1"/>
</dbReference>
<name>A0A8T0F2B6_ARGBR</name>
<dbReference type="GO" id="GO:0006887">
    <property type="term" value="P:exocytosis"/>
    <property type="evidence" value="ECO:0007669"/>
    <property type="project" value="UniProtKB-KW"/>
</dbReference>
<dbReference type="GO" id="GO:0044231">
    <property type="term" value="C:host cell presynaptic membrane"/>
    <property type="evidence" value="ECO:0007669"/>
    <property type="project" value="UniProtKB-KW"/>
</dbReference>
<evidence type="ECO:0000256" key="12">
    <source>
        <dbReference type="ARBA" id="ARBA00023028"/>
    </source>
</evidence>
<dbReference type="Pfam" id="PF02798">
    <property type="entry name" value="GST_N"/>
    <property type="match status" value="1"/>
</dbReference>
<dbReference type="GO" id="GO:0004364">
    <property type="term" value="F:glutathione transferase activity"/>
    <property type="evidence" value="ECO:0007669"/>
    <property type="project" value="UniProtKB-EC"/>
</dbReference>
<dbReference type="PROSITE" id="PS50405">
    <property type="entry name" value="GST_CTER"/>
    <property type="match status" value="1"/>
</dbReference>
<evidence type="ECO:0000256" key="3">
    <source>
        <dbReference type="ARBA" id="ARBA00004613"/>
    </source>
</evidence>
<comment type="subcellular location">
    <subcellularLocation>
        <location evidence="3">Secreted</location>
    </subcellularLocation>
    <subcellularLocation>
        <location evidence="2">Target cell membrane</location>
    </subcellularLocation>
</comment>
<dbReference type="InterPro" id="IPR004046">
    <property type="entry name" value="GST_C"/>
</dbReference>
<evidence type="ECO:0000256" key="9">
    <source>
        <dbReference type="ARBA" id="ARBA00022656"/>
    </source>
</evidence>
<evidence type="ECO:0000259" key="16">
    <source>
        <dbReference type="PROSITE" id="PS50404"/>
    </source>
</evidence>
<dbReference type="AlphaFoldDB" id="A0A8T0F2B6"/>
<dbReference type="GO" id="GO:0005576">
    <property type="term" value="C:extracellular region"/>
    <property type="evidence" value="ECO:0007669"/>
    <property type="project" value="UniProtKB-SubCell"/>
</dbReference>
<keyword evidence="12" id="KW-0638">Presynaptic neurotoxin</keyword>
<keyword evidence="10" id="KW-0808">Transferase</keyword>
<dbReference type="Gene3D" id="1.25.40.20">
    <property type="entry name" value="Ankyrin repeat-containing domain"/>
    <property type="match status" value="2"/>
</dbReference>
<keyword evidence="9" id="KW-0800">Toxin</keyword>
<dbReference type="EMBL" id="JABXBU010000030">
    <property type="protein sequence ID" value="KAF8785296.1"/>
    <property type="molecule type" value="Genomic_DNA"/>
</dbReference>
<protein>
    <recommendedName>
        <fullName evidence="5">glutathione transferase</fullName>
        <ecNumber evidence="5">2.5.1.18</ecNumber>
    </recommendedName>
</protein>
<dbReference type="Pfam" id="PF14497">
    <property type="entry name" value="GST_C_3"/>
    <property type="match status" value="1"/>
</dbReference>
<evidence type="ECO:0000256" key="7">
    <source>
        <dbReference type="ARBA" id="ARBA00022525"/>
    </source>
</evidence>
<dbReference type="InterPro" id="IPR036249">
    <property type="entry name" value="Thioredoxin-like_sf"/>
</dbReference>
<organism evidence="18 19">
    <name type="scientific">Argiope bruennichi</name>
    <name type="common">Wasp spider</name>
    <name type="synonym">Aranea bruennichi</name>
    <dbReference type="NCBI Taxonomy" id="94029"/>
    <lineage>
        <taxon>Eukaryota</taxon>
        <taxon>Metazoa</taxon>
        <taxon>Ecdysozoa</taxon>
        <taxon>Arthropoda</taxon>
        <taxon>Chelicerata</taxon>
        <taxon>Arachnida</taxon>
        <taxon>Araneae</taxon>
        <taxon>Araneomorphae</taxon>
        <taxon>Entelegynae</taxon>
        <taxon>Araneoidea</taxon>
        <taxon>Araneidae</taxon>
        <taxon>Argiope</taxon>
    </lineage>
</organism>
<dbReference type="InterPro" id="IPR036282">
    <property type="entry name" value="Glutathione-S-Trfase_C_sf"/>
</dbReference>
<dbReference type="GO" id="GO:0044218">
    <property type="term" value="C:other organism cell membrane"/>
    <property type="evidence" value="ECO:0007669"/>
    <property type="project" value="UniProtKB-KW"/>
</dbReference>
<dbReference type="EC" id="2.5.1.18" evidence="5"/>
<dbReference type="InterPro" id="IPR010987">
    <property type="entry name" value="Glutathione-S-Trfase_C-like"/>
</dbReference>
<evidence type="ECO:0000256" key="15">
    <source>
        <dbReference type="PROSITE-ProRule" id="PRU00023"/>
    </source>
</evidence>
<keyword evidence="6" id="KW-0268">Exocytosis</keyword>
<keyword evidence="13" id="KW-0472">Membrane</keyword>
<comment type="function">
    <text evidence="1">Conjugation of reduced glutathione to a wide number of exogenous and endogenous hydrophobic electrophiles.</text>
</comment>
<dbReference type="PANTHER" id="PTHR11571:SF222">
    <property type="entry name" value="GLUTATHIONE TRANSFERASE"/>
    <property type="match status" value="1"/>
</dbReference>
<dbReference type="Pfam" id="PF12796">
    <property type="entry name" value="Ank_2"/>
    <property type="match status" value="2"/>
</dbReference>
<evidence type="ECO:0000256" key="6">
    <source>
        <dbReference type="ARBA" id="ARBA00022483"/>
    </source>
</evidence>
<keyword evidence="19" id="KW-1185">Reference proteome</keyword>
<feature type="repeat" description="ANK" evidence="15">
    <location>
        <begin position="43"/>
        <end position="77"/>
    </location>
</feature>
<evidence type="ECO:0000313" key="19">
    <source>
        <dbReference type="Proteomes" id="UP000807504"/>
    </source>
</evidence>
<evidence type="ECO:0000259" key="17">
    <source>
        <dbReference type="PROSITE" id="PS50405"/>
    </source>
</evidence>
<dbReference type="PROSITE" id="PS50404">
    <property type="entry name" value="GST_NTER"/>
    <property type="match status" value="1"/>
</dbReference>
<dbReference type="SFLD" id="SFLDG00363">
    <property type="entry name" value="AMPS_(cytGST):_Alpha-__Mu-__Pi"/>
    <property type="match status" value="1"/>
</dbReference>
<accession>A0A8T0F2B6</accession>
<sequence length="579" mass="67969">MNFISGIVNEYNHERAPFGLKAELEQILIFLNYTQNPNLTDFFGTTLLHFAATDNYDNFEIVEKLIKAGANVNARNNCKQTPLHLAVLRHNWRVIDTLIAHNADINAKELKGNTALHFAIDLLWSKRKQDQQESRSWIVRKLLLCGADPNVPNTSRETPLMLAVRYGDLEIVKELLACGANVHLRNQYSETCLHLVSWSPQPDIFILQELVKHGACVSCCDDIGRTPLDVLLESDKIGSVGYLAESFIKTATLVHWEQKIVFQTNQNREKTRSLEEFMDKCFQEVSRMKSYVYSDESTLCHFAINGGKVNKRHKSQSIFDEVLDTLTKDDFPIYNDFIEAHFDREFLQEKLLQMNVYARNAKGYWDFRGFGEPIRYLLHYCNVDYEEQKYTVQNRQVWDNIKRSLKLDFPNLPYYIDDKVRLSQSNTILRYLSEKYDLDGKTEEERLRVSLLEQQIYDLRDSLRHLTYNGPEHYAKHIEEYKRKLPELMQEVSDFLGDRKFMAGDRLTYVDFMAYDCIDFFRYLIPDLLKDFPNLRSFQERIRSLPQLQNYFNSSDYKRWPFYSPNAQFGGKGPEPKQE</sequence>
<evidence type="ECO:0000256" key="1">
    <source>
        <dbReference type="ARBA" id="ARBA00003701"/>
    </source>
</evidence>
<keyword evidence="8" id="KW-1052">Target cell membrane</keyword>
<dbReference type="SFLD" id="SFLDS00019">
    <property type="entry name" value="Glutathione_Transferase_(cytos"/>
    <property type="match status" value="1"/>
</dbReference>
<keyword evidence="7" id="KW-0964">Secreted</keyword>
<keyword evidence="15" id="KW-0040">ANK repeat</keyword>
<dbReference type="Proteomes" id="UP000807504">
    <property type="component" value="Unassembled WGS sequence"/>
</dbReference>
<evidence type="ECO:0000256" key="5">
    <source>
        <dbReference type="ARBA" id="ARBA00012452"/>
    </source>
</evidence>
<keyword evidence="13" id="KW-1053">Target membrane</keyword>
<reference evidence="18" key="2">
    <citation type="submission" date="2020-06" db="EMBL/GenBank/DDBJ databases">
        <authorList>
            <person name="Sheffer M."/>
        </authorList>
    </citation>
    <scope>NUCLEOTIDE SEQUENCE</scope>
</reference>
<evidence type="ECO:0000256" key="14">
    <source>
        <dbReference type="ARBA" id="ARBA00047960"/>
    </source>
</evidence>
<dbReference type="GO" id="GO:0006749">
    <property type="term" value="P:glutathione metabolic process"/>
    <property type="evidence" value="ECO:0007669"/>
    <property type="project" value="TreeGrafter"/>
</dbReference>
<dbReference type="InterPro" id="IPR002110">
    <property type="entry name" value="Ankyrin_rpt"/>
</dbReference>
<dbReference type="InterPro" id="IPR040079">
    <property type="entry name" value="Glutathione_S-Trfase"/>
</dbReference>
<evidence type="ECO:0000256" key="2">
    <source>
        <dbReference type="ARBA" id="ARBA00004175"/>
    </source>
</evidence>
<dbReference type="PROSITE" id="PS50297">
    <property type="entry name" value="ANK_REP_REGION"/>
    <property type="match status" value="3"/>
</dbReference>
<comment type="caution">
    <text evidence="18">The sequence shown here is derived from an EMBL/GenBank/DDBJ whole genome shotgun (WGS) entry which is preliminary data.</text>
</comment>
<comment type="similarity">
    <text evidence="4">Belongs to the GST superfamily. Mu family.</text>
</comment>
<dbReference type="GO" id="GO:0090729">
    <property type="term" value="F:toxin activity"/>
    <property type="evidence" value="ECO:0007669"/>
    <property type="project" value="UniProtKB-KW"/>
</dbReference>
<keyword evidence="11" id="KW-0528">Neurotoxin</keyword>
<dbReference type="PANTHER" id="PTHR11571">
    <property type="entry name" value="GLUTATHIONE S-TRANSFERASE"/>
    <property type="match status" value="1"/>
</dbReference>